<dbReference type="PROSITE" id="PS51232">
    <property type="entry name" value="GBD_FH3"/>
    <property type="match status" value="1"/>
</dbReference>
<dbReference type="Gene3D" id="1.25.10.10">
    <property type="entry name" value="Leucine-rich Repeat Variant"/>
    <property type="match status" value="1"/>
</dbReference>
<evidence type="ECO:0000256" key="5">
    <source>
        <dbReference type="SAM" id="MobiDB-lite"/>
    </source>
</evidence>
<comment type="similarity">
    <text evidence="2">Belongs to the formin homology family. Diaphanous subfamily.</text>
</comment>
<dbReference type="Gene3D" id="6.10.30.30">
    <property type="match status" value="1"/>
</dbReference>
<evidence type="ECO:0000256" key="4">
    <source>
        <dbReference type="ARBA" id="ARBA00023054"/>
    </source>
</evidence>
<evidence type="ECO:0000313" key="9">
    <source>
        <dbReference type="EMBL" id="KAJ9600155.1"/>
    </source>
</evidence>
<dbReference type="EMBL" id="JASPKZ010000446">
    <property type="protein sequence ID" value="KAJ9600155.1"/>
    <property type="molecule type" value="Genomic_DNA"/>
</dbReference>
<reference evidence="9" key="2">
    <citation type="submission" date="2023-05" db="EMBL/GenBank/DDBJ databases">
        <authorList>
            <person name="Fouks B."/>
        </authorList>
    </citation>
    <scope>NUCLEOTIDE SEQUENCE</scope>
    <source>
        <strain evidence="9">Stay&amp;Tobe</strain>
        <tissue evidence="9">Testes</tissue>
    </source>
</reference>
<dbReference type="GO" id="GO:0005884">
    <property type="term" value="C:actin filament"/>
    <property type="evidence" value="ECO:0007669"/>
    <property type="project" value="TreeGrafter"/>
</dbReference>
<feature type="region of interest" description="Disordered" evidence="5">
    <location>
        <begin position="1"/>
        <end position="30"/>
    </location>
</feature>
<feature type="domain" description="FH2" evidence="8">
    <location>
        <begin position="583"/>
        <end position="982"/>
    </location>
</feature>
<dbReference type="InterPro" id="IPR010473">
    <property type="entry name" value="GTPase-bd"/>
</dbReference>
<dbReference type="InterPro" id="IPR051412">
    <property type="entry name" value="Formin_Homology_Diaphanous_sf"/>
</dbReference>
<dbReference type="InterPro" id="IPR015425">
    <property type="entry name" value="FH2_Formin"/>
</dbReference>
<dbReference type="GO" id="GO:0003779">
    <property type="term" value="F:actin binding"/>
    <property type="evidence" value="ECO:0007669"/>
    <property type="project" value="InterPro"/>
</dbReference>
<protein>
    <recommendedName>
        <fullName evidence="11">Diaphanous-related formin</fullName>
    </recommendedName>
</protein>
<feature type="compositionally biased region" description="Gly residues" evidence="5">
    <location>
        <begin position="472"/>
        <end position="482"/>
    </location>
</feature>
<dbReference type="Pfam" id="PF06345">
    <property type="entry name" value="Drf_DAD"/>
    <property type="match status" value="1"/>
</dbReference>
<evidence type="ECO:0000256" key="3">
    <source>
        <dbReference type="ARBA" id="ARBA00022490"/>
    </source>
</evidence>
<feature type="non-terminal residue" evidence="9">
    <location>
        <position position="1072"/>
    </location>
</feature>
<feature type="region of interest" description="Disordered" evidence="5">
    <location>
        <begin position="971"/>
        <end position="992"/>
    </location>
</feature>
<dbReference type="PROSITE" id="PS51444">
    <property type="entry name" value="FH2"/>
    <property type="match status" value="1"/>
</dbReference>
<dbReference type="InterPro" id="IPR010465">
    <property type="entry name" value="Drf_DAD"/>
</dbReference>
<dbReference type="PANTHER" id="PTHR45691:SF6">
    <property type="entry name" value="PROTEIN DIAPHANOUS"/>
    <property type="match status" value="1"/>
</dbReference>
<reference evidence="9" key="1">
    <citation type="journal article" date="2023" name="IScience">
        <title>Live-bearing cockroach genome reveals convergent evolutionary mechanisms linked to viviparity in insects and beyond.</title>
        <authorList>
            <person name="Fouks B."/>
            <person name="Harrison M.C."/>
            <person name="Mikhailova A.A."/>
            <person name="Marchal E."/>
            <person name="English S."/>
            <person name="Carruthers M."/>
            <person name="Jennings E.C."/>
            <person name="Chiamaka E.L."/>
            <person name="Frigard R.A."/>
            <person name="Pippel M."/>
            <person name="Attardo G.M."/>
            <person name="Benoit J.B."/>
            <person name="Bornberg-Bauer E."/>
            <person name="Tobe S.S."/>
        </authorList>
    </citation>
    <scope>NUCLEOTIDE SEQUENCE</scope>
    <source>
        <strain evidence="9">Stay&amp;Tobe</strain>
    </source>
</reference>
<dbReference type="PANTHER" id="PTHR45691">
    <property type="entry name" value="PROTEIN DIAPHANOUS"/>
    <property type="match status" value="1"/>
</dbReference>
<dbReference type="SMART" id="SM01140">
    <property type="entry name" value="Drf_GBD"/>
    <property type="match status" value="1"/>
</dbReference>
<dbReference type="InterPro" id="IPR014768">
    <property type="entry name" value="GBD/FH3_dom"/>
</dbReference>
<dbReference type="GO" id="GO:0030041">
    <property type="term" value="P:actin filament polymerization"/>
    <property type="evidence" value="ECO:0007669"/>
    <property type="project" value="TreeGrafter"/>
</dbReference>
<evidence type="ECO:0000259" key="8">
    <source>
        <dbReference type="PROSITE" id="PS51444"/>
    </source>
</evidence>
<feature type="compositionally biased region" description="Pro residues" evidence="5">
    <location>
        <begin position="483"/>
        <end position="566"/>
    </location>
</feature>
<dbReference type="Pfam" id="PF02181">
    <property type="entry name" value="FH2"/>
    <property type="match status" value="1"/>
</dbReference>
<dbReference type="GO" id="GO:0005737">
    <property type="term" value="C:cytoplasm"/>
    <property type="evidence" value="ECO:0007669"/>
    <property type="project" value="UniProtKB-SubCell"/>
</dbReference>
<dbReference type="Gene3D" id="1.20.58.2220">
    <property type="entry name" value="Formin, FH2 domain"/>
    <property type="match status" value="1"/>
</dbReference>
<dbReference type="InterPro" id="IPR011989">
    <property type="entry name" value="ARM-like"/>
</dbReference>
<evidence type="ECO:0000313" key="10">
    <source>
        <dbReference type="Proteomes" id="UP001233999"/>
    </source>
</evidence>
<feature type="domain" description="GBD/FH3" evidence="7">
    <location>
        <begin position="41"/>
        <end position="407"/>
    </location>
</feature>
<dbReference type="SUPFAM" id="SSF101447">
    <property type="entry name" value="Formin homology 2 domain (FH2 domain)"/>
    <property type="match status" value="1"/>
</dbReference>
<feature type="region of interest" description="Disordered" evidence="5">
    <location>
        <begin position="1024"/>
        <end position="1072"/>
    </location>
</feature>
<accession>A0AAD8AJA0</accession>
<dbReference type="InterPro" id="IPR014767">
    <property type="entry name" value="DAD_dom"/>
</dbReference>
<dbReference type="SUPFAM" id="SSF48371">
    <property type="entry name" value="ARM repeat"/>
    <property type="match status" value="1"/>
</dbReference>
<evidence type="ECO:0000256" key="2">
    <source>
        <dbReference type="ARBA" id="ARBA00008214"/>
    </source>
</evidence>
<keyword evidence="3" id="KW-0963">Cytoplasm</keyword>
<proteinExistence type="inferred from homology"/>
<dbReference type="SMART" id="SM00498">
    <property type="entry name" value="FH2"/>
    <property type="match status" value="1"/>
</dbReference>
<dbReference type="Gene3D" id="1.10.20.40">
    <property type="entry name" value="Formin, diaphanous GTPase-binding domain"/>
    <property type="match status" value="1"/>
</dbReference>
<keyword evidence="4" id="KW-0175">Coiled coil</keyword>
<feature type="region of interest" description="Disordered" evidence="5">
    <location>
        <begin position="470"/>
        <end position="586"/>
    </location>
</feature>
<comment type="caution">
    <text evidence="9">The sequence shown here is derived from an EMBL/GenBank/DDBJ whole genome shotgun (WGS) entry which is preliminary data.</text>
</comment>
<dbReference type="InterPro" id="IPR042201">
    <property type="entry name" value="FH2_Formin_sf"/>
</dbReference>
<evidence type="ECO:0000256" key="1">
    <source>
        <dbReference type="ARBA" id="ARBA00004496"/>
    </source>
</evidence>
<dbReference type="SMART" id="SM01139">
    <property type="entry name" value="Drf_FH3"/>
    <property type="match status" value="1"/>
</dbReference>
<organism evidence="9 10">
    <name type="scientific">Diploptera punctata</name>
    <name type="common">Pacific beetle cockroach</name>
    <dbReference type="NCBI Taxonomy" id="6984"/>
    <lineage>
        <taxon>Eukaryota</taxon>
        <taxon>Metazoa</taxon>
        <taxon>Ecdysozoa</taxon>
        <taxon>Arthropoda</taxon>
        <taxon>Hexapoda</taxon>
        <taxon>Insecta</taxon>
        <taxon>Pterygota</taxon>
        <taxon>Neoptera</taxon>
        <taxon>Polyneoptera</taxon>
        <taxon>Dictyoptera</taxon>
        <taxon>Blattodea</taxon>
        <taxon>Blaberoidea</taxon>
        <taxon>Blaberidae</taxon>
        <taxon>Diplopterinae</taxon>
        <taxon>Diploptera</taxon>
    </lineage>
</organism>
<evidence type="ECO:0000259" key="6">
    <source>
        <dbReference type="PROSITE" id="PS51231"/>
    </source>
</evidence>
<keyword evidence="10" id="KW-1185">Reference proteome</keyword>
<dbReference type="Gene3D" id="1.10.238.150">
    <property type="entry name" value="Formin, FH3 diaphanous domain"/>
    <property type="match status" value="1"/>
</dbReference>
<name>A0AAD8AJA0_DIPPU</name>
<comment type="subcellular location">
    <subcellularLocation>
        <location evidence="1">Cytoplasm</location>
    </subcellularLocation>
</comment>
<gene>
    <name evidence="9" type="ORF">L9F63_009565</name>
</gene>
<dbReference type="InterPro" id="IPR044933">
    <property type="entry name" value="DIA_GBD_sf"/>
</dbReference>
<dbReference type="PROSITE" id="PS51231">
    <property type="entry name" value="DAD"/>
    <property type="match status" value="1"/>
</dbReference>
<dbReference type="Pfam" id="PF06367">
    <property type="entry name" value="Drf_FH3"/>
    <property type="match status" value="1"/>
</dbReference>
<dbReference type="InterPro" id="IPR010472">
    <property type="entry name" value="FH3_dom"/>
</dbReference>
<dbReference type="Gene3D" id="1.20.58.630">
    <property type="match status" value="1"/>
</dbReference>
<evidence type="ECO:0008006" key="11">
    <source>
        <dbReference type="Google" id="ProtNLM"/>
    </source>
</evidence>
<dbReference type="Pfam" id="PF06371">
    <property type="entry name" value="Drf_GBD"/>
    <property type="match status" value="1"/>
</dbReference>
<evidence type="ECO:0000259" key="7">
    <source>
        <dbReference type="PROSITE" id="PS51232"/>
    </source>
</evidence>
<dbReference type="AlphaFoldDB" id="A0AAD8AJA0"/>
<dbReference type="Proteomes" id="UP001233999">
    <property type="component" value="Unassembled WGS sequence"/>
</dbReference>
<feature type="domain" description="DAD" evidence="6">
    <location>
        <begin position="1003"/>
        <end position="1037"/>
    </location>
</feature>
<dbReference type="GO" id="GO:0031267">
    <property type="term" value="F:small GTPase binding"/>
    <property type="evidence" value="ECO:0007669"/>
    <property type="project" value="InterPro"/>
</dbReference>
<sequence length="1072" mass="120117">LDTWFGTKKKEKGRGGGGQLPRPHSESDFNEVEEQEFFVEQLGADEKFLNDKFEEMLNDMNLSEEKKEPLRQQPTMNKKMMLINHFKGSSAQFWHRCKFSKPADYIQYLSTPDLSVNKMYGCIESLRIALTNNPLSWVQEFGTKGLKQVLSILNECYRNDARYDRIQSECIRCLKAIMNSTDGIKLMFDHKEALTILARSLDPSKPSVMQQAVQVLAAICLIPSSGNERATSGHERVLEAITMSGEIKGRERFEPVVQGLMVKSHPSLAVGCLQLINAIVATPDDMEFRVHLRNEIMRAGLIDILETLENEATGDLEVQVKIFNDHKEEDYYEFVQRFDNVRLEFDDINDCFEVIKNLVMDSTAEPYLLSILQHLLFIRDDAIIRPAYYKLIEECVSQIVLHKSGCDPDFRAKRRFQIDVQPLIDTLVEKSRAEEETKIDELRQKLEEAIATRQEAEAKLAHYEKKINELEQGGGGGGKVGGGPPPPPMPGNGGPPPPPMSGMGGPPPPPMPGTGGPPPPPMPGMSGPPPPPMPGMGGPPPPPMPGMGGPPPPPPPGSGPPPPPGFGMPNMPRPDVLPHGLKPKKKWEVDGPLKRANWKTILPQKLSEKSFWVKVQEEKLASPDILSGLAQKFSSKPPAKKIDDVVDKGGTMKKVKDLKVLDGKAAQSISILIGGSLKHVSYSDVRKCILRCDESVITDNVLQQLITYFPPPDQLKKLEEYRSEYNDLTEAEQFAVTLADIKRLVPRLKSMSFKQHFNEMVQDIKPDIVAGAAACEEVKGSKKFAQILELILLVGNYMNSGSKNGQAFGFEISFLPKLTSTKDIDNKMTLLHYLVETIENKFPELLNFNEDMTHVDKAARVSVETIQKTLRQMDASIRNLETDLKNTKQPQGDDDKFCEIMGTFAKDARSQYEILDSMCKNMETLYTDLSEFYSFDKQKYTLEEFFTDVKTFKDAFIQAHKDNVKLRETEEKVRRAREAREKAEQERADRAERKRALVDMNADQTQEGVMDSLLEALQTGSAFSRDQRIKKARPRAAGAERRAQLNRSRSRSGLVSGGLTGRELSSELLSTA</sequence>
<dbReference type="InterPro" id="IPR016024">
    <property type="entry name" value="ARM-type_fold"/>
</dbReference>